<evidence type="ECO:0000313" key="2">
    <source>
        <dbReference type="EMBL" id="QNO47916.1"/>
    </source>
</evidence>
<keyword evidence="1" id="KW-0812">Transmembrane</keyword>
<gene>
    <name evidence="2" type="ORF">LLFONJKP_00037</name>
</gene>
<organism evidence="2">
    <name type="scientific">Candidatus Methanogaster sp. ANME-2c ERB4</name>
    <dbReference type="NCBI Taxonomy" id="2759911"/>
    <lineage>
        <taxon>Archaea</taxon>
        <taxon>Methanobacteriati</taxon>
        <taxon>Methanobacteriota</taxon>
        <taxon>Stenosarchaea group</taxon>
        <taxon>Methanomicrobia</taxon>
        <taxon>Methanosarcinales</taxon>
        <taxon>ANME-2 cluster</taxon>
        <taxon>Candidatus Methanogasteraceae</taxon>
        <taxon>Candidatus Methanogaster</taxon>
    </lineage>
</organism>
<feature type="transmembrane region" description="Helical" evidence="1">
    <location>
        <begin position="12"/>
        <end position="31"/>
    </location>
</feature>
<dbReference type="AlphaFoldDB" id="A0A7G9YIT2"/>
<accession>A0A7G9YIT2</accession>
<protein>
    <submittedName>
        <fullName evidence="2">Uncharacterized protein</fullName>
    </submittedName>
</protein>
<sequence>MEGLTSVVNHSVMITMFVFVMMLIVDYINVLTKWDMCIVPNVLTLYTPPLSKFSYNPASIRLRKTFSLHPSGSLDQNASSGV</sequence>
<keyword evidence="1" id="KW-1133">Transmembrane helix</keyword>
<dbReference type="EMBL" id="MT631282">
    <property type="protein sequence ID" value="QNO47916.1"/>
    <property type="molecule type" value="Genomic_DNA"/>
</dbReference>
<name>A0A7G9YIT2_9EURY</name>
<reference evidence="2" key="1">
    <citation type="submission" date="2020-06" db="EMBL/GenBank/DDBJ databases">
        <title>Unique genomic features of the anaerobic methanotrophic archaea.</title>
        <authorList>
            <person name="Chadwick G.L."/>
            <person name="Skennerton C.T."/>
            <person name="Laso-Perez R."/>
            <person name="Leu A.O."/>
            <person name="Speth D.R."/>
            <person name="Yu H."/>
            <person name="Morgan-Lang C."/>
            <person name="Hatzenpichler R."/>
            <person name="Goudeau D."/>
            <person name="Malmstrom R."/>
            <person name="Brazelton W.J."/>
            <person name="Woyke T."/>
            <person name="Hallam S.J."/>
            <person name="Tyson G.W."/>
            <person name="Wegener G."/>
            <person name="Boetius A."/>
            <person name="Orphan V."/>
        </authorList>
    </citation>
    <scope>NUCLEOTIDE SEQUENCE</scope>
</reference>
<proteinExistence type="predicted"/>
<evidence type="ECO:0000256" key="1">
    <source>
        <dbReference type="SAM" id="Phobius"/>
    </source>
</evidence>
<keyword evidence="1" id="KW-0472">Membrane</keyword>